<keyword evidence="4" id="KW-0456">Lyase</keyword>
<dbReference type="EMBL" id="FP929003">
    <property type="protein sequence ID" value="CBK42097.1"/>
    <property type="molecule type" value="Genomic_DNA"/>
</dbReference>
<dbReference type="STRING" id="330214.NIDE2386"/>
<keyword evidence="2" id="KW-0732">Signal</keyword>
<dbReference type="Pfam" id="PF07940">
    <property type="entry name" value="Hepar_II_III_C"/>
    <property type="match status" value="1"/>
</dbReference>
<feature type="domain" description="Heparinase II/III-like C-terminal" evidence="5">
    <location>
        <begin position="364"/>
        <end position="589"/>
    </location>
</feature>
<dbReference type="InterPro" id="IPR008929">
    <property type="entry name" value="Chondroitin_lyas"/>
</dbReference>
<dbReference type="InterPro" id="IPR012480">
    <property type="entry name" value="Hepar_II_III_C"/>
</dbReference>
<evidence type="ECO:0000259" key="6">
    <source>
        <dbReference type="Pfam" id="PF16889"/>
    </source>
</evidence>
<dbReference type="Gene3D" id="1.50.10.100">
    <property type="entry name" value="Chondroitin AC/alginate lyase"/>
    <property type="match status" value="1"/>
</dbReference>
<dbReference type="Proteomes" id="UP000001660">
    <property type="component" value="Chromosome"/>
</dbReference>
<dbReference type="PANTHER" id="PTHR39210:SF1">
    <property type="entry name" value="HEPARIN-SULFATE LYASE"/>
    <property type="match status" value="1"/>
</dbReference>
<proteinExistence type="predicted"/>
<dbReference type="HOGENOM" id="CLU_022012_0_1_0"/>
<evidence type="ECO:0000256" key="2">
    <source>
        <dbReference type="ARBA" id="ARBA00022729"/>
    </source>
</evidence>
<keyword evidence="3" id="KW-0574">Periplasm</keyword>
<dbReference type="KEGG" id="nde:NIDE2386"/>
<dbReference type="GO" id="GO:0042597">
    <property type="term" value="C:periplasmic space"/>
    <property type="evidence" value="ECO:0007669"/>
    <property type="project" value="UniProtKB-SubCell"/>
</dbReference>
<name>D8PFR0_9BACT</name>
<evidence type="ECO:0000256" key="3">
    <source>
        <dbReference type="ARBA" id="ARBA00022764"/>
    </source>
</evidence>
<feature type="domain" description="Heparin-sulfate lyase N-terminal" evidence="6">
    <location>
        <begin position="238"/>
        <end position="302"/>
    </location>
</feature>
<organism evidence="7 8">
    <name type="scientific">Nitrospira defluvii</name>
    <dbReference type="NCBI Taxonomy" id="330214"/>
    <lineage>
        <taxon>Bacteria</taxon>
        <taxon>Pseudomonadati</taxon>
        <taxon>Nitrospirota</taxon>
        <taxon>Nitrospiria</taxon>
        <taxon>Nitrospirales</taxon>
        <taxon>Nitrospiraceae</taxon>
        <taxon>Nitrospira</taxon>
    </lineage>
</organism>
<evidence type="ECO:0000313" key="7">
    <source>
        <dbReference type="EMBL" id="CBK42097.1"/>
    </source>
</evidence>
<reference evidence="7 8" key="1">
    <citation type="journal article" date="2010" name="Proc. Natl. Acad. Sci. U.S.A.">
        <title>A Nitrospira metagenome illuminates the physiology and evolution of globally important nitrite-oxidizing bacteria.</title>
        <authorList>
            <person name="Lucker S."/>
            <person name="Wagner M."/>
            <person name="Maixner F."/>
            <person name="Pelletier E."/>
            <person name="Koch H."/>
            <person name="Vacherie B."/>
            <person name="Rattei T."/>
            <person name="Sinninghe Damste J."/>
            <person name="Spieck E."/>
            <person name="Le Paslier D."/>
            <person name="Daims H."/>
        </authorList>
    </citation>
    <scope>NUCLEOTIDE SEQUENCE [LARGE SCALE GENOMIC DNA]</scope>
</reference>
<dbReference type="eggNOG" id="COG5360">
    <property type="taxonomic scope" value="Bacteria"/>
</dbReference>
<evidence type="ECO:0000256" key="4">
    <source>
        <dbReference type="ARBA" id="ARBA00023239"/>
    </source>
</evidence>
<accession>D8PFR0</accession>
<dbReference type="PANTHER" id="PTHR39210">
    <property type="entry name" value="HEPARIN-SULFATE LYASE"/>
    <property type="match status" value="1"/>
</dbReference>
<keyword evidence="8" id="KW-1185">Reference proteome</keyword>
<dbReference type="GO" id="GO:0016829">
    <property type="term" value="F:lyase activity"/>
    <property type="evidence" value="ECO:0007669"/>
    <property type="project" value="UniProtKB-KW"/>
</dbReference>
<gene>
    <name evidence="7" type="ORF">NIDE2386</name>
</gene>
<dbReference type="Pfam" id="PF16889">
    <property type="entry name" value="Hepar_II_III_N"/>
    <property type="match status" value="1"/>
</dbReference>
<evidence type="ECO:0000256" key="1">
    <source>
        <dbReference type="ARBA" id="ARBA00004418"/>
    </source>
</evidence>
<comment type="subcellular location">
    <subcellularLocation>
        <location evidence="1">Periplasm</location>
    </subcellularLocation>
</comment>
<evidence type="ECO:0000313" key="8">
    <source>
        <dbReference type="Proteomes" id="UP000001660"/>
    </source>
</evidence>
<sequence>MKALAAPGRLEWWSHARERALFSLLHLRQGLGRQSLHRPFTAQDVPRYSFCAGPSPMLPPLPWHLPADDDRLEALLKGVVTIFGYSWAWAPDGSCWHRAPDTGALWPRRFFADIPFQSGNPCGDIRMAWEPSRLQHLVLLAMLAQQAEPVVRSSAVAAVEAQLVSWVEANPFLTGIHYISPTECALRLLAVCHAMDALRPLAPTSDRVWPAVLTLIAGHAELIRKRLSLRLITPHDTLAAAVALIYAGSLFPEMDMAERWLAFGHYLLEEETPRHISHDGGSQEQGVGYLQFCTDLYGMVLTLLDHRQSPVPEKIRQVFARSRDFLDAFRNSTDGKLPPIGEGEDEHALSPYMHFIHPTKAHSPGLTTFHLSGYSILRGRMRDKAIFDHGALGMAPRYRHGHADALSLLLQVGARDVLIDPGTYTCTGHDEWRTYFRSTRAHNTVTIDGLDQAVQDGPLAWSLPFDTHLVYKDETPEGKITVIARHYGYKERLGVTHLRGVSYEPPGSWMIWDWLTGTGTHHVELNWHLGCRPIPVEGGYRLEGFDHPLLLTVEGGTSTLCEGSVQPVGGWASTRYGSKHPITTLRVAYTGAIPHEFMTRLRFV</sequence>
<dbReference type="InterPro" id="IPR031680">
    <property type="entry name" value="Hepar_II_III_N"/>
</dbReference>
<dbReference type="Gene3D" id="2.70.98.70">
    <property type="match status" value="1"/>
</dbReference>
<protein>
    <submittedName>
        <fullName evidence="7">Uncharacterized protein</fullName>
    </submittedName>
</protein>
<evidence type="ECO:0000259" key="5">
    <source>
        <dbReference type="Pfam" id="PF07940"/>
    </source>
</evidence>
<dbReference type="AlphaFoldDB" id="D8PFR0"/>